<dbReference type="PIRSF" id="PIRSF005814">
    <property type="entry name" value="MutS_YshD"/>
    <property type="match status" value="1"/>
</dbReference>
<dbReference type="EMBL" id="CP001101">
    <property type="protein sequence ID" value="ACE04747.1"/>
    <property type="molecule type" value="Genomic_DNA"/>
</dbReference>
<dbReference type="GO" id="GO:0006298">
    <property type="term" value="P:mismatch repair"/>
    <property type="evidence" value="ECO:0007669"/>
    <property type="project" value="InterPro"/>
</dbReference>
<dbReference type="AlphaFoldDB" id="B3ELF9"/>
<dbReference type="Gene3D" id="3.30.1370.110">
    <property type="match status" value="1"/>
</dbReference>
<feature type="region of interest" description="Disordered" evidence="8">
    <location>
        <begin position="701"/>
        <end position="722"/>
    </location>
</feature>
<keyword evidence="7" id="KW-0540">Nuclease</keyword>
<dbReference type="GO" id="GO:0005524">
    <property type="term" value="F:ATP binding"/>
    <property type="evidence" value="ECO:0007669"/>
    <property type="project" value="UniProtKB-UniRule"/>
</dbReference>
<dbReference type="Pfam" id="PF00488">
    <property type="entry name" value="MutS_V"/>
    <property type="match status" value="1"/>
</dbReference>
<keyword evidence="7" id="KW-0255">Endonuclease</keyword>
<dbReference type="HAMAP" id="MF_00092">
    <property type="entry name" value="MutS2"/>
    <property type="match status" value="1"/>
</dbReference>
<dbReference type="KEGG" id="cpb:Cphamn1_1829"/>
<dbReference type="InterPro" id="IPR027417">
    <property type="entry name" value="P-loop_NTPase"/>
</dbReference>
<dbReference type="InterPro" id="IPR045076">
    <property type="entry name" value="MutS"/>
</dbReference>
<dbReference type="PROSITE" id="PS00486">
    <property type="entry name" value="DNA_MISMATCH_REPAIR_2"/>
    <property type="match status" value="1"/>
</dbReference>
<keyword evidence="6 7" id="KW-0238">DNA-binding</keyword>
<dbReference type="SUPFAM" id="SSF160443">
    <property type="entry name" value="SMR domain-like"/>
    <property type="match status" value="1"/>
</dbReference>
<dbReference type="PROSITE" id="PS50828">
    <property type="entry name" value="SMR"/>
    <property type="match status" value="1"/>
</dbReference>
<evidence type="ECO:0000256" key="8">
    <source>
        <dbReference type="SAM" id="MobiDB-lite"/>
    </source>
</evidence>
<evidence type="ECO:0000256" key="1">
    <source>
        <dbReference type="ARBA" id="ARBA00022730"/>
    </source>
</evidence>
<keyword evidence="3 7" id="KW-0378">Hydrolase</keyword>
<dbReference type="Pfam" id="PF01713">
    <property type="entry name" value="Smr"/>
    <property type="match status" value="1"/>
</dbReference>
<evidence type="ECO:0000256" key="2">
    <source>
        <dbReference type="ARBA" id="ARBA00022741"/>
    </source>
</evidence>
<dbReference type="HOGENOM" id="CLU_011252_2_1_10"/>
<dbReference type="EC" id="3.1.-.-" evidence="7"/>
<evidence type="ECO:0000259" key="9">
    <source>
        <dbReference type="PROSITE" id="PS50828"/>
    </source>
</evidence>
<dbReference type="InterPro" id="IPR036063">
    <property type="entry name" value="Smr_dom_sf"/>
</dbReference>
<dbReference type="InterPro" id="IPR000432">
    <property type="entry name" value="DNA_mismatch_repair_MutS_C"/>
</dbReference>
<protein>
    <recommendedName>
        <fullName evidence="7">Endonuclease MutS2</fullName>
        <ecNumber evidence="7">3.1.-.-</ecNumber>
    </recommendedName>
    <alternativeName>
        <fullName evidence="7">Ribosome-associated protein quality control-upstream factor</fullName>
        <shortName evidence="7">RQC-upstream factor</shortName>
        <shortName evidence="7">RqcU</shortName>
        <ecNumber evidence="7">3.6.4.-</ecNumber>
    </alternativeName>
</protein>
<name>B3ELF9_CHLPB</name>
<dbReference type="SMART" id="SM00534">
    <property type="entry name" value="MUTSac"/>
    <property type="match status" value="1"/>
</dbReference>
<dbReference type="GO" id="GO:0030983">
    <property type="term" value="F:mismatched DNA binding"/>
    <property type="evidence" value="ECO:0007669"/>
    <property type="project" value="InterPro"/>
</dbReference>
<feature type="compositionally biased region" description="Basic and acidic residues" evidence="8">
    <location>
        <begin position="701"/>
        <end position="710"/>
    </location>
</feature>
<dbReference type="GO" id="GO:0004519">
    <property type="term" value="F:endonuclease activity"/>
    <property type="evidence" value="ECO:0007669"/>
    <property type="project" value="UniProtKB-UniRule"/>
</dbReference>
<evidence type="ECO:0000256" key="3">
    <source>
        <dbReference type="ARBA" id="ARBA00022801"/>
    </source>
</evidence>
<dbReference type="NCBIfam" id="TIGR01069">
    <property type="entry name" value="mutS2"/>
    <property type="match status" value="1"/>
</dbReference>
<comment type="similarity">
    <text evidence="7">Belongs to the DNA mismatch repair MutS family. MutS2 subfamily.</text>
</comment>
<keyword evidence="1 7" id="KW-0699">rRNA-binding</keyword>
<dbReference type="GO" id="GO:0140664">
    <property type="term" value="F:ATP-dependent DNA damage sensor activity"/>
    <property type="evidence" value="ECO:0007669"/>
    <property type="project" value="InterPro"/>
</dbReference>
<sequence>MFPEKAVIAGMRDTLTKRKLDFDRIVEHVSTFCISDMGKDALAGAAPVADSSMLDAELNRVLELKGFLEEGNPLPFSHLPDTRPLLKKLELVDYYLEPRALLDIHDLLYASVALRKFMFSHRAIYPSLNDLTIRLWLEKSLQYEIRRVVDEEGRIRDTSSDGLFSLRRELNGSREELRRKMNRLLKRCQAGGWLMEDTVAMKNGRLVLALKVEYRHKLQGFIQDYSQTGQTVFIEPAETLEISNRIQDLEIQERREVERILKEMSGHIRDELENVRHNQDVLASFDSLYGRARFAADTGSVLPVVDPGGTLQIIRGFHPWLLVSHREKKEQIYPLDLSLDDDEQVLVISGPNAGGKSVAMKTVGLLCCMLRHGYLVPCSESSVFPFFEEISIEIGDEQSIENDLSTFSSHLEHIRIILESAGPKSLVLIDELCSGTDVEEGSSIARAVIEELLARGSKVLVTTHLGEMKAYAHERANVVNGAMEFDKTSLSPSFRFLKGLPGNSFAFAMMQRMGFRSELVERAESYLDKGRAGLERLLDDLTIALEENRGLSQLLEQERAWLATERERLLDAGKEMMERERELKLTRQREMQREVEKAKKMIRDIVREVKKQPVEKVVTAARNKLESRKKQAVREEKRIVSEMTGKAMPEEPIRQGDMVRVLSTNTSGEVVSLQGEDAVVRCGTFRLSTSVKNLERVSKTAAKKLDRKDSPPSQAGVSVSQTSALESTRLDLRGMSGDEAVNEVERFIDKLRLNRIVSATIIHGKGTGALRQKVAQCLQKHPAVKRYRLGEWSEGGAGVTILEL</sequence>
<dbReference type="GO" id="GO:0019843">
    <property type="term" value="F:rRNA binding"/>
    <property type="evidence" value="ECO:0007669"/>
    <property type="project" value="UniProtKB-UniRule"/>
</dbReference>
<dbReference type="InterPro" id="IPR036187">
    <property type="entry name" value="DNA_mismatch_repair_MutS_sf"/>
</dbReference>
<feature type="compositionally biased region" description="Polar residues" evidence="8">
    <location>
        <begin position="711"/>
        <end position="722"/>
    </location>
</feature>
<evidence type="ECO:0000256" key="5">
    <source>
        <dbReference type="ARBA" id="ARBA00022884"/>
    </source>
</evidence>
<dbReference type="PANTHER" id="PTHR48466:SF2">
    <property type="entry name" value="OS10G0509000 PROTEIN"/>
    <property type="match status" value="1"/>
</dbReference>
<keyword evidence="5 7" id="KW-0694">RNA-binding</keyword>
<dbReference type="SUPFAM" id="SSF48334">
    <property type="entry name" value="DNA repair protein MutS, domain III"/>
    <property type="match status" value="1"/>
</dbReference>
<dbReference type="SUPFAM" id="SSF52540">
    <property type="entry name" value="P-loop containing nucleoside triphosphate hydrolases"/>
    <property type="match status" value="1"/>
</dbReference>
<gene>
    <name evidence="7" type="primary">mutS2</name>
    <name evidence="7" type="synonym">rqcU</name>
    <name evidence="10" type="ordered locus">Cphamn1_1829</name>
</gene>
<feature type="domain" description="Smr" evidence="9">
    <location>
        <begin position="730"/>
        <end position="804"/>
    </location>
</feature>
<dbReference type="STRING" id="331678.Cphamn1_1829"/>
<dbReference type="PANTHER" id="PTHR48466">
    <property type="entry name" value="OS10G0509000 PROTEIN-RELATED"/>
    <property type="match status" value="1"/>
</dbReference>
<comment type="function">
    <text evidence="7">Acts as a ribosome collision sensor, splitting the ribosome into its 2 subunits. Detects stalled/collided 70S ribosomes which it binds and splits by an ATP-hydrolysis driven conformational change. Acts upstream of the ribosome quality control system (RQC), a ribosome-associated complex that mediates the extraction of incompletely synthesized nascent chains from stalled ribosomes and their subsequent degradation. Probably generates substrates for RQC.</text>
</comment>
<accession>B3ELF9</accession>
<dbReference type="GO" id="GO:0045910">
    <property type="term" value="P:negative regulation of DNA recombination"/>
    <property type="evidence" value="ECO:0007669"/>
    <property type="project" value="InterPro"/>
</dbReference>
<evidence type="ECO:0000313" key="10">
    <source>
        <dbReference type="EMBL" id="ACE04747.1"/>
    </source>
</evidence>
<proteinExistence type="inferred from homology"/>
<dbReference type="EC" id="3.6.4.-" evidence="7"/>
<comment type="subunit">
    <text evidence="7">Homodimer. Binds to stalled ribosomes, contacting rRNA.</text>
</comment>
<dbReference type="GO" id="GO:0043023">
    <property type="term" value="F:ribosomal large subunit binding"/>
    <property type="evidence" value="ECO:0007669"/>
    <property type="project" value="UniProtKB-UniRule"/>
</dbReference>
<organism evidence="10">
    <name type="scientific">Chlorobium phaeobacteroides (strain BS1)</name>
    <dbReference type="NCBI Taxonomy" id="331678"/>
    <lineage>
        <taxon>Bacteria</taxon>
        <taxon>Pseudomonadati</taxon>
        <taxon>Chlorobiota</taxon>
        <taxon>Chlorobiia</taxon>
        <taxon>Chlorobiales</taxon>
        <taxon>Chlorobiaceae</taxon>
        <taxon>Chlorobium/Pelodictyon group</taxon>
        <taxon>Chlorobium</taxon>
    </lineage>
</organism>
<keyword evidence="4 7" id="KW-0067">ATP-binding</keyword>
<reference evidence="10" key="1">
    <citation type="submission" date="2008-06" db="EMBL/GenBank/DDBJ databases">
        <title>Complete sequence of Chlorobium phaeobacteroides BS1.</title>
        <authorList>
            <consortium name="US DOE Joint Genome Institute"/>
            <person name="Lucas S."/>
            <person name="Copeland A."/>
            <person name="Lapidus A."/>
            <person name="Glavina del Rio T."/>
            <person name="Dalin E."/>
            <person name="Tice H."/>
            <person name="Bruce D."/>
            <person name="Goodwin L."/>
            <person name="Pitluck S."/>
            <person name="Schmutz J."/>
            <person name="Larimer F."/>
            <person name="Land M."/>
            <person name="Hauser L."/>
            <person name="Kyrpides N."/>
            <person name="Ovchinnikova G."/>
            <person name="Li T."/>
            <person name="Liu Z."/>
            <person name="Zhao F."/>
            <person name="Overmann J."/>
            <person name="Bryant D.A."/>
            <person name="Richardson P."/>
        </authorList>
    </citation>
    <scope>NUCLEOTIDE SEQUENCE [LARGE SCALE GENOMIC DNA]</scope>
    <source>
        <strain evidence="10">BS1</strain>
    </source>
</reference>
<evidence type="ECO:0000256" key="7">
    <source>
        <dbReference type="HAMAP-Rule" id="MF_00092"/>
    </source>
</evidence>
<comment type="function">
    <text evidence="7">Endonuclease that is involved in the suppression of homologous recombination and thus may have a key role in the control of bacterial genetic diversity.</text>
</comment>
<keyword evidence="2 7" id="KW-0547">Nucleotide-binding</keyword>
<dbReference type="Pfam" id="PF20297">
    <property type="entry name" value="MSSS"/>
    <property type="match status" value="1"/>
</dbReference>
<dbReference type="Gene3D" id="3.40.50.300">
    <property type="entry name" value="P-loop containing nucleotide triphosphate hydrolases"/>
    <property type="match status" value="1"/>
</dbReference>
<evidence type="ECO:0000256" key="6">
    <source>
        <dbReference type="ARBA" id="ARBA00023125"/>
    </source>
</evidence>
<dbReference type="SMART" id="SM00463">
    <property type="entry name" value="SMR"/>
    <property type="match status" value="1"/>
</dbReference>
<dbReference type="eggNOG" id="COG1193">
    <property type="taxonomic scope" value="Bacteria"/>
</dbReference>
<feature type="binding site" evidence="7">
    <location>
        <begin position="350"/>
        <end position="357"/>
    </location>
    <ligand>
        <name>ATP</name>
        <dbReference type="ChEBI" id="CHEBI:30616"/>
    </ligand>
</feature>
<dbReference type="InterPro" id="IPR007696">
    <property type="entry name" value="DNA_mismatch_repair_MutS_core"/>
</dbReference>
<evidence type="ECO:0000256" key="4">
    <source>
        <dbReference type="ARBA" id="ARBA00022840"/>
    </source>
</evidence>
<dbReference type="InterPro" id="IPR002625">
    <property type="entry name" value="Smr_dom"/>
</dbReference>
<dbReference type="GO" id="GO:0072344">
    <property type="term" value="P:rescue of stalled ribosome"/>
    <property type="evidence" value="ECO:0007669"/>
    <property type="project" value="UniProtKB-UniRule"/>
</dbReference>
<dbReference type="InterPro" id="IPR005747">
    <property type="entry name" value="MutS2"/>
</dbReference>
<dbReference type="SMART" id="SM00533">
    <property type="entry name" value="MUTSd"/>
    <property type="match status" value="1"/>
</dbReference>
<dbReference type="GO" id="GO:0016887">
    <property type="term" value="F:ATP hydrolysis activity"/>
    <property type="evidence" value="ECO:0007669"/>
    <property type="project" value="InterPro"/>
</dbReference>
<dbReference type="InterPro" id="IPR046893">
    <property type="entry name" value="MSSS"/>
</dbReference>